<evidence type="ECO:0000313" key="2">
    <source>
        <dbReference type="EMBL" id="KKE81930.1"/>
    </source>
</evidence>
<dbReference type="Pfam" id="PF02661">
    <property type="entry name" value="Fic"/>
    <property type="match status" value="1"/>
</dbReference>
<name>A0A0F6A6Z3_9GAMM</name>
<reference evidence="2 3" key="1">
    <citation type="journal article" date="2015" name="BMC Genomics">
        <title>Genome mining reveals unlocked bioactive potential of marine Gram-negative bacteria.</title>
        <authorList>
            <person name="Machado H."/>
            <person name="Sonnenschein E.C."/>
            <person name="Melchiorsen J."/>
            <person name="Gram L."/>
        </authorList>
    </citation>
    <scope>NUCLEOTIDE SEQUENCE [LARGE SCALE GENOMIC DNA]</scope>
    <source>
        <strain evidence="2 3">S4054</strain>
    </source>
</reference>
<dbReference type="Proteomes" id="UP000033434">
    <property type="component" value="Unassembled WGS sequence"/>
</dbReference>
<protein>
    <recommendedName>
        <fullName evidence="1">Fido domain-containing protein</fullName>
    </recommendedName>
</protein>
<comment type="caution">
    <text evidence="2">The sequence shown here is derived from an EMBL/GenBank/DDBJ whole genome shotgun (WGS) entry which is preliminary data.</text>
</comment>
<dbReference type="PATRIC" id="fig|1129367.4.peg.4226"/>
<dbReference type="AlphaFoldDB" id="A0A0F6A6Z3"/>
<evidence type="ECO:0000313" key="3">
    <source>
        <dbReference type="Proteomes" id="UP000033434"/>
    </source>
</evidence>
<feature type="domain" description="Fido" evidence="1">
    <location>
        <begin position="35"/>
        <end position="181"/>
    </location>
</feature>
<proteinExistence type="predicted"/>
<organism evidence="2 3">
    <name type="scientific">Pseudoalteromonas luteoviolacea S4054</name>
    <dbReference type="NCBI Taxonomy" id="1129367"/>
    <lineage>
        <taxon>Bacteria</taxon>
        <taxon>Pseudomonadati</taxon>
        <taxon>Pseudomonadota</taxon>
        <taxon>Gammaproteobacteria</taxon>
        <taxon>Alteromonadales</taxon>
        <taxon>Pseudoalteromonadaceae</taxon>
        <taxon>Pseudoalteromonas</taxon>
    </lineage>
</organism>
<gene>
    <name evidence="2" type="ORF">N479_20760</name>
</gene>
<dbReference type="SUPFAM" id="SSF140931">
    <property type="entry name" value="Fic-like"/>
    <property type="match status" value="1"/>
</dbReference>
<dbReference type="Gene3D" id="1.10.3290.10">
    <property type="entry name" value="Fido-like domain"/>
    <property type="match status" value="1"/>
</dbReference>
<dbReference type="InterPro" id="IPR003812">
    <property type="entry name" value="Fido"/>
</dbReference>
<dbReference type="InterPro" id="IPR036597">
    <property type="entry name" value="Fido-like_dom_sf"/>
</dbReference>
<evidence type="ECO:0000259" key="1">
    <source>
        <dbReference type="PROSITE" id="PS51459"/>
    </source>
</evidence>
<dbReference type="RefSeq" id="WP_069949137.1">
    <property type="nucleotide sequence ID" value="NZ_AUXW01000174.1"/>
</dbReference>
<dbReference type="EMBL" id="AUXW01000174">
    <property type="protein sequence ID" value="KKE81930.1"/>
    <property type="molecule type" value="Genomic_DNA"/>
</dbReference>
<sequence length="285" mass="31894">MTASGVGFNHAPSVVQLKNNQSFIKAVEVLQSSEISVDALCHANSIFLDGNPTDAIRRGESQVTSLSGDFYYKPPSPSYLIALLDEFIDDLSNINHFSLQDAIVYYSRLIKIHPFTDANGRVCRALMCALLPAKEGLYVSALYRLHVEKSEYIIASEPYSVSAKEYIDSEFWRAAEKWAVEVVQIAFAKINKTHSFLVNQFALSANGADCIKVIEQLWSSPIVYPPHLSRELSMPLTKIIAILQQLTHHNILVARPMRNPAGAVVFECPAIFNVFEEIDKYLLKK</sequence>
<accession>A0A0F6A6Z3</accession>
<dbReference type="PROSITE" id="PS51459">
    <property type="entry name" value="FIDO"/>
    <property type="match status" value="1"/>
</dbReference>